<dbReference type="SUPFAM" id="SSF54427">
    <property type="entry name" value="NTF2-like"/>
    <property type="match status" value="1"/>
</dbReference>
<feature type="chain" id="PRO_5031085617" evidence="2">
    <location>
        <begin position="19"/>
        <end position="370"/>
    </location>
</feature>
<feature type="region of interest" description="Disordered" evidence="1">
    <location>
        <begin position="239"/>
        <end position="299"/>
    </location>
</feature>
<dbReference type="InterPro" id="IPR032710">
    <property type="entry name" value="NTF2-like_dom_sf"/>
</dbReference>
<dbReference type="Pfam" id="PF10184">
    <property type="entry name" value="DUF2358"/>
    <property type="match status" value="1"/>
</dbReference>
<accession>A0A7S0Q5J3</accession>
<organism evidence="3">
    <name type="scientific">Coccolithus braarudii</name>
    <dbReference type="NCBI Taxonomy" id="221442"/>
    <lineage>
        <taxon>Eukaryota</taxon>
        <taxon>Haptista</taxon>
        <taxon>Haptophyta</taxon>
        <taxon>Prymnesiophyceae</taxon>
        <taxon>Coccolithales</taxon>
        <taxon>Coccolithaceae</taxon>
        <taxon>Coccolithus</taxon>
    </lineage>
</organism>
<dbReference type="Gene3D" id="3.10.450.50">
    <property type="match status" value="1"/>
</dbReference>
<feature type="signal peptide" evidence="2">
    <location>
        <begin position="1"/>
        <end position="18"/>
    </location>
</feature>
<evidence type="ECO:0000256" key="1">
    <source>
        <dbReference type="SAM" id="MobiDB-lite"/>
    </source>
</evidence>
<dbReference type="EMBL" id="HBEY01029980">
    <property type="protein sequence ID" value="CAD8610849.1"/>
    <property type="molecule type" value="Transcribed_RNA"/>
</dbReference>
<feature type="compositionally biased region" description="Basic and acidic residues" evidence="1">
    <location>
        <begin position="270"/>
        <end position="294"/>
    </location>
</feature>
<dbReference type="InterPro" id="IPR018790">
    <property type="entry name" value="DUF2358"/>
</dbReference>
<protein>
    <submittedName>
        <fullName evidence="3">Uncharacterized protein</fullName>
    </submittedName>
</protein>
<evidence type="ECO:0000313" key="3">
    <source>
        <dbReference type="EMBL" id="CAD8610849.1"/>
    </source>
</evidence>
<name>A0A7S0Q5J3_9EUKA</name>
<reference evidence="3" key="1">
    <citation type="submission" date="2021-01" db="EMBL/GenBank/DDBJ databases">
        <authorList>
            <person name="Corre E."/>
            <person name="Pelletier E."/>
            <person name="Niang G."/>
            <person name="Scheremetjew M."/>
            <person name="Finn R."/>
            <person name="Kale V."/>
            <person name="Holt S."/>
            <person name="Cochrane G."/>
            <person name="Meng A."/>
            <person name="Brown T."/>
            <person name="Cohen L."/>
        </authorList>
    </citation>
    <scope>NUCLEOTIDE SEQUENCE</scope>
    <source>
        <strain evidence="3">PLY182g</strain>
    </source>
</reference>
<evidence type="ECO:0000256" key="2">
    <source>
        <dbReference type="SAM" id="SignalP"/>
    </source>
</evidence>
<dbReference type="AlphaFoldDB" id="A0A7S0Q5J3"/>
<gene>
    <name evidence="3" type="ORF">CPEL01642_LOCUS14227</name>
</gene>
<dbReference type="PANTHER" id="PTHR31094:SF2">
    <property type="entry name" value="RIKEN CDNA 2310061I04 GENE"/>
    <property type="match status" value="1"/>
</dbReference>
<dbReference type="PANTHER" id="PTHR31094">
    <property type="entry name" value="RIKEN CDNA 2310061I04 GENE"/>
    <property type="match status" value="1"/>
</dbReference>
<feature type="compositionally biased region" description="Low complexity" evidence="1">
    <location>
        <begin position="239"/>
        <end position="262"/>
    </location>
</feature>
<proteinExistence type="predicted"/>
<feature type="region of interest" description="Disordered" evidence="1">
    <location>
        <begin position="34"/>
        <end position="70"/>
    </location>
</feature>
<sequence length="370" mass="40552">MRAVLLFLLFLLASSASALKPSVSKAPRSSVAVSTGTDAVAQPSERTGNVPTTLLWPSAPSSKPPGSPSEFELNQGLAIDTLRFDYPRLFDASPDLSVFRDDIELQDLSGARLRGKKAYARCFDMLRFLRRTSMSDAEMTYHLYVNGRTIRMRWSAKLLLRDPAFGIQRLDIVDGVSVYELDAEGLIRLHKLENIVLRGHEQPMPVSLASLWPRVGATPELALPFFRVLRLAVEQAPQQPRLAQAQPTSRRAPVPVASAAASGETPMQRAQREQAEDAEKARRIAEQRAPDKKGGLGAAFGLRAPQPCESSYDCESPMVCCDLIFASVCCTGGMMIPARPEPGMQRQAIPIPVERESPMGIPPQYPGPPY</sequence>
<keyword evidence="2" id="KW-0732">Signal</keyword>